<keyword evidence="3 5" id="KW-0012">Acyltransferase</keyword>
<dbReference type="RefSeq" id="WP_018577840.1">
    <property type="nucleotide sequence ID" value="NZ_KB892414.1"/>
</dbReference>
<accession>A0A0W0Z0L7</accession>
<evidence type="ECO:0000256" key="3">
    <source>
        <dbReference type="ARBA" id="ARBA00023315"/>
    </source>
</evidence>
<feature type="domain" description="Phospholipid/glycerol acyltransferase" evidence="4">
    <location>
        <begin position="27"/>
        <end position="139"/>
    </location>
</feature>
<dbReference type="Pfam" id="PF01553">
    <property type="entry name" value="Acyltransferase"/>
    <property type="match status" value="1"/>
</dbReference>
<dbReference type="eggNOG" id="COG0204">
    <property type="taxonomic scope" value="Bacteria"/>
</dbReference>
<dbReference type="OrthoDB" id="9796839at2"/>
<comment type="caution">
    <text evidence="5">The sequence shown here is derived from an EMBL/GenBank/DDBJ whole genome shotgun (WGS) entry which is preliminary data.</text>
</comment>
<evidence type="ECO:0000256" key="1">
    <source>
        <dbReference type="ARBA" id="ARBA00005189"/>
    </source>
</evidence>
<gene>
    <name evidence="5" type="ORF">Lsha_0970</name>
</gene>
<evidence type="ECO:0000259" key="4">
    <source>
        <dbReference type="SMART" id="SM00563"/>
    </source>
</evidence>
<evidence type="ECO:0000313" key="5">
    <source>
        <dbReference type="EMBL" id="KTD62685.1"/>
    </source>
</evidence>
<dbReference type="GO" id="GO:0003841">
    <property type="term" value="F:1-acylglycerol-3-phosphate O-acyltransferase activity"/>
    <property type="evidence" value="ECO:0007669"/>
    <property type="project" value="TreeGrafter"/>
</dbReference>
<name>A0A0W0Z0L7_9GAMM</name>
<protein>
    <submittedName>
        <fullName evidence="5">Acyltransferase</fullName>
    </submittedName>
</protein>
<reference evidence="5 6" key="1">
    <citation type="submission" date="2015-11" db="EMBL/GenBank/DDBJ databases">
        <title>Genomic analysis of 38 Legionella species identifies large and diverse effector repertoires.</title>
        <authorList>
            <person name="Burstein D."/>
            <person name="Amaro F."/>
            <person name="Zusman T."/>
            <person name="Lifshitz Z."/>
            <person name="Cohen O."/>
            <person name="Gilbert J.A."/>
            <person name="Pupko T."/>
            <person name="Shuman H.A."/>
            <person name="Segal G."/>
        </authorList>
    </citation>
    <scope>NUCLEOTIDE SEQUENCE [LARGE SCALE GENOMIC DNA]</scope>
    <source>
        <strain evidence="5 6">ATCC 49655</strain>
    </source>
</reference>
<evidence type="ECO:0000256" key="2">
    <source>
        <dbReference type="ARBA" id="ARBA00022679"/>
    </source>
</evidence>
<keyword evidence="6" id="KW-1185">Reference proteome</keyword>
<dbReference type="PATRIC" id="fig|1122169.6.peg.1122"/>
<dbReference type="Proteomes" id="UP000054600">
    <property type="component" value="Unassembled WGS sequence"/>
</dbReference>
<dbReference type="CDD" id="cd07988">
    <property type="entry name" value="LPLAT_ABO13168-like"/>
    <property type="match status" value="1"/>
</dbReference>
<dbReference type="SMART" id="SM00563">
    <property type="entry name" value="PlsC"/>
    <property type="match status" value="1"/>
</dbReference>
<dbReference type="EMBL" id="LNYW01000031">
    <property type="protein sequence ID" value="KTD62685.1"/>
    <property type="molecule type" value="Genomic_DNA"/>
</dbReference>
<sequence>MQKICQFLLKLFGWKLVGALPDDKKFIIIVAPHTSNWDFIIGLCARFAVGVKVNFLAKHQLFAFPLGMVMRAIGGEPVYRSRHDNKVEQIVDVFRNTEVLRLALAPEGTRSPVTRWKEGFYYIACKAGIPIVMLGFDYPTKEIRIQEPFWPTGDINSDFPKILAFFRTIQGRRPKVIPDYQPKDEGGDRDTK</sequence>
<dbReference type="PANTHER" id="PTHR10434">
    <property type="entry name" value="1-ACYL-SN-GLYCEROL-3-PHOSPHATE ACYLTRANSFERASE"/>
    <property type="match status" value="1"/>
</dbReference>
<dbReference type="AlphaFoldDB" id="A0A0W0Z0L7"/>
<dbReference type="SUPFAM" id="SSF69593">
    <property type="entry name" value="Glycerol-3-phosphate (1)-acyltransferase"/>
    <property type="match status" value="1"/>
</dbReference>
<dbReference type="PANTHER" id="PTHR10434:SF9">
    <property type="entry name" value="PHOSPHOLIPID_GLYCEROL ACYLTRANSFERASE DOMAIN-CONTAINING PROTEIN"/>
    <property type="match status" value="1"/>
</dbReference>
<dbReference type="GO" id="GO:0006654">
    <property type="term" value="P:phosphatidic acid biosynthetic process"/>
    <property type="evidence" value="ECO:0007669"/>
    <property type="project" value="TreeGrafter"/>
</dbReference>
<organism evidence="5 6">
    <name type="scientific">Legionella shakespearei DSM 23087</name>
    <dbReference type="NCBI Taxonomy" id="1122169"/>
    <lineage>
        <taxon>Bacteria</taxon>
        <taxon>Pseudomonadati</taxon>
        <taxon>Pseudomonadota</taxon>
        <taxon>Gammaproteobacteria</taxon>
        <taxon>Legionellales</taxon>
        <taxon>Legionellaceae</taxon>
        <taxon>Legionella</taxon>
    </lineage>
</organism>
<dbReference type="STRING" id="1122169.Lsha_0970"/>
<proteinExistence type="predicted"/>
<dbReference type="InterPro" id="IPR002123">
    <property type="entry name" value="Plipid/glycerol_acylTrfase"/>
</dbReference>
<keyword evidence="2 5" id="KW-0808">Transferase</keyword>
<evidence type="ECO:0000313" key="6">
    <source>
        <dbReference type="Proteomes" id="UP000054600"/>
    </source>
</evidence>
<comment type="pathway">
    <text evidence="1">Lipid metabolism.</text>
</comment>